<dbReference type="SUPFAM" id="SSF52540">
    <property type="entry name" value="P-loop containing nucleoside triphosphate hydrolases"/>
    <property type="match status" value="1"/>
</dbReference>
<dbReference type="Gene3D" id="3.40.50.300">
    <property type="entry name" value="P-loop containing nucleotide triphosphate hydrolases"/>
    <property type="match status" value="2"/>
</dbReference>
<evidence type="ECO:0000313" key="5">
    <source>
        <dbReference type="Proteomes" id="UP000321891"/>
    </source>
</evidence>
<keyword evidence="5" id="KW-1185">Reference proteome</keyword>
<sequence length="539" mass="59791">MKLFPSVIFRDDTSDGERRARSLLEKMPASDGAFAIHSLNLPEHEYKRYSEADFVLVDQRGVLVIEVKGGVVRHHEGEWHFTNGRSQGRTKSEGPHQQAESAVQAVRNMLRRCGVRHMPSVFGWAVVLPFTDWTTDHPEIPVETIIARAGCEEATTFAASIDRAFAYWRKRSEQSGRTIYPIDTQDYLQSLLPEFQYSPAPAKCAEAVWSDVVRLSKRQCQILEGMDRNPRLLVEGGAGTGKTVLANAAARSALGNDSNVCFVIGAPLLAAYLAKGLPGVTVVSADQLQKLPSDAFDVLIVDEGQELVTQQGLAGVGRVLKGGLEQGRWRWFMDPDNQSMCNKVDPDSRRRLQDLATCWTPPHNVRSTREIVKLVQEALGADIGISEIDGRGVKPRVEVKTSDRDALDWAADYIRGKIESGVDPKDIVMLGAPQDLPEIRRCLRWLPDSEAIIVCGIQDIEAMQQRLIITDPMTFRGLERAWTIIVATEAFTRLEHSESYLYVGMTRANAGLAISLGPAGRTWLYNFYSRAAVMTGATK</sequence>
<dbReference type="STRING" id="1231339.Abci_059_004"/>
<evidence type="ECO:0000313" key="3">
    <source>
        <dbReference type="EMBL" id="GEL59961.1"/>
    </source>
</evidence>
<evidence type="ECO:0000259" key="1">
    <source>
        <dbReference type="PROSITE" id="PS50965"/>
    </source>
</evidence>
<dbReference type="Pfam" id="PF08378">
    <property type="entry name" value="NERD"/>
    <property type="match status" value="1"/>
</dbReference>
<dbReference type="Proteomes" id="UP000032671">
    <property type="component" value="Unassembled WGS sequence"/>
</dbReference>
<dbReference type="RefSeq" id="WP_048839728.1">
    <property type="nucleotide sequence ID" value="NZ_BAMV01000057.1"/>
</dbReference>
<reference evidence="2 4" key="1">
    <citation type="submission" date="2012-11" db="EMBL/GenBank/DDBJ databases">
        <title>Whole genome sequence of Acetobacter cibinongensis 4H-1.</title>
        <authorList>
            <person name="Azuma Y."/>
            <person name="Higashiura N."/>
            <person name="Hirakawa H."/>
            <person name="Matsushita K."/>
        </authorList>
    </citation>
    <scope>NUCLEOTIDE SEQUENCE [LARGE SCALE GENOMIC DNA]</scope>
    <source>
        <strain evidence="2 4">4H-1</strain>
    </source>
</reference>
<accession>A0A0D6N6N0</accession>
<evidence type="ECO:0000313" key="2">
    <source>
        <dbReference type="EMBL" id="GAN61692.1"/>
    </source>
</evidence>
<evidence type="ECO:0000313" key="4">
    <source>
        <dbReference type="Proteomes" id="UP000032671"/>
    </source>
</evidence>
<dbReference type="InterPro" id="IPR011528">
    <property type="entry name" value="NERD"/>
</dbReference>
<proteinExistence type="predicted"/>
<dbReference type="EMBL" id="BJVU01000017">
    <property type="protein sequence ID" value="GEL59961.1"/>
    <property type="molecule type" value="Genomic_DNA"/>
</dbReference>
<dbReference type="EMBL" id="BAMV01000057">
    <property type="protein sequence ID" value="GAN61692.1"/>
    <property type="molecule type" value="Genomic_DNA"/>
</dbReference>
<dbReference type="Proteomes" id="UP000321891">
    <property type="component" value="Unassembled WGS sequence"/>
</dbReference>
<comment type="caution">
    <text evidence="2">The sequence shown here is derived from an EMBL/GenBank/DDBJ whole genome shotgun (WGS) entry which is preliminary data.</text>
</comment>
<dbReference type="InterPro" id="IPR027417">
    <property type="entry name" value="P-loop_NTPase"/>
</dbReference>
<dbReference type="PROSITE" id="PS50965">
    <property type="entry name" value="NERD"/>
    <property type="match status" value="1"/>
</dbReference>
<dbReference type="AlphaFoldDB" id="A0A0D6N6N0"/>
<feature type="domain" description="NERD" evidence="1">
    <location>
        <begin position="12"/>
        <end position="129"/>
    </location>
</feature>
<protein>
    <recommendedName>
        <fullName evidence="1">NERD domain-containing protein</fullName>
    </recommendedName>
</protein>
<name>A0A0D6N6N0_9PROT</name>
<reference evidence="3 5" key="2">
    <citation type="submission" date="2019-07" db="EMBL/GenBank/DDBJ databases">
        <title>Whole genome shotgun sequence of Acetobacter cibinongensis NBRC 16605.</title>
        <authorList>
            <person name="Hosoyama A."/>
            <person name="Uohara A."/>
            <person name="Ohji S."/>
            <person name="Ichikawa N."/>
        </authorList>
    </citation>
    <scope>NUCLEOTIDE SEQUENCE [LARGE SCALE GENOMIC DNA]</scope>
    <source>
        <strain evidence="3 5">NBRC 16605</strain>
    </source>
</reference>
<accession>A0A6N3SRE5</accession>
<organism evidence="2 4">
    <name type="scientific">Acetobacter cibinongensis</name>
    <dbReference type="NCBI Taxonomy" id="146475"/>
    <lineage>
        <taxon>Bacteria</taxon>
        <taxon>Pseudomonadati</taxon>
        <taxon>Pseudomonadota</taxon>
        <taxon>Alphaproteobacteria</taxon>
        <taxon>Acetobacterales</taxon>
        <taxon>Acetobacteraceae</taxon>
        <taxon>Acetobacter</taxon>
    </lineage>
</organism>
<gene>
    <name evidence="2" type="ORF">Abci_059_004</name>
    <name evidence="3" type="ORF">ACI01nite_25630</name>
</gene>